<name>A0A375C656_9BURK</name>
<organism evidence="1">
    <name type="scientific">Cupriavidus taiwanensis</name>
    <dbReference type="NCBI Taxonomy" id="164546"/>
    <lineage>
        <taxon>Bacteria</taxon>
        <taxon>Pseudomonadati</taxon>
        <taxon>Pseudomonadota</taxon>
        <taxon>Betaproteobacteria</taxon>
        <taxon>Burkholderiales</taxon>
        <taxon>Burkholderiaceae</taxon>
        <taxon>Cupriavidus</taxon>
    </lineage>
</organism>
<protein>
    <submittedName>
        <fullName evidence="1">Uncharacterized protein</fullName>
    </submittedName>
</protein>
<gene>
    <name evidence="1" type="ORF">CBM2587_B60291</name>
</gene>
<sequence>MHTSELILQPVAKAKRGGVIKPLAFKYVGTFSPNLREIIKGIEKSDCSRGVLASSTAGCSLHSIRTR</sequence>
<dbReference type="Proteomes" id="UP000256780">
    <property type="component" value="Chromosome CBM2587_b"/>
</dbReference>
<evidence type="ECO:0000313" key="1">
    <source>
        <dbReference type="EMBL" id="SOY63279.1"/>
    </source>
</evidence>
<dbReference type="AlphaFoldDB" id="A0A375C656"/>
<proteinExistence type="predicted"/>
<reference evidence="1" key="1">
    <citation type="submission" date="2018-01" db="EMBL/GenBank/DDBJ databases">
        <authorList>
            <person name="Clerissi C."/>
        </authorList>
    </citation>
    <scope>NUCLEOTIDE SEQUENCE</scope>
    <source>
        <strain evidence="1">Cupriavidus sp. LMG 19464</strain>
    </source>
</reference>
<comment type="caution">
    <text evidence="1">The sequence shown here is derived from an EMBL/GenBank/DDBJ whole genome shotgun (WGS) entry which is preliminary data.</text>
</comment>
<dbReference type="EMBL" id="OFSQ01000035">
    <property type="protein sequence ID" value="SOY63279.1"/>
    <property type="molecule type" value="Genomic_DNA"/>
</dbReference>
<accession>A0A375C656</accession>